<dbReference type="GO" id="GO:0005615">
    <property type="term" value="C:extracellular space"/>
    <property type="evidence" value="ECO:0007669"/>
    <property type="project" value="TreeGrafter"/>
</dbReference>
<keyword evidence="5" id="KW-0325">Glycoprotein</keyword>
<dbReference type="PRINTS" id="PR00895">
    <property type="entry name" value="PENTAXIN"/>
</dbReference>
<dbReference type="InterPro" id="IPR042837">
    <property type="entry name" value="PTX3"/>
</dbReference>
<keyword evidence="4" id="KW-1015">Disulfide bond</keyword>
<dbReference type="InterPro" id="IPR058832">
    <property type="entry name" value="PTX3_N"/>
</dbReference>
<dbReference type="GeneID" id="103274116"/>
<evidence type="ECO:0000256" key="8">
    <source>
        <dbReference type="ARBA" id="ARBA00073233"/>
    </source>
</evidence>
<dbReference type="OrthoDB" id="10009351at2759"/>
<dbReference type="GO" id="GO:0045087">
    <property type="term" value="P:innate immune response"/>
    <property type="evidence" value="ECO:0007669"/>
    <property type="project" value="TreeGrafter"/>
</dbReference>
<comment type="caution">
    <text evidence="11">Lacks conserved residue(s) required for the propagation of feature annotation.</text>
</comment>
<evidence type="ECO:0000256" key="4">
    <source>
        <dbReference type="ARBA" id="ARBA00023157"/>
    </source>
</evidence>
<comment type="subunit">
    <text evidence="7">Homooctamer; disulfide-linked. Binds to C1q.</text>
</comment>
<protein>
    <recommendedName>
        <fullName evidence="8">Pentraxin-related protein PTX3</fullName>
    </recommendedName>
    <alternativeName>
        <fullName evidence="10">Pentaxin-related protein PTX3</fullName>
    </alternativeName>
    <alternativeName>
        <fullName evidence="9">Tumor necrosis factor-inducible gene 14 protein</fullName>
    </alternativeName>
</protein>
<keyword evidence="2" id="KW-0964">Secreted</keyword>
<evidence type="ECO:0000256" key="10">
    <source>
        <dbReference type="ARBA" id="ARBA00083262"/>
    </source>
</evidence>
<evidence type="ECO:0000256" key="2">
    <source>
        <dbReference type="ARBA" id="ARBA00022525"/>
    </source>
</evidence>
<dbReference type="CTD" id="5806"/>
<sequence>MHLLAILFCALWSAVLAETSDDYDLMYVNLDNEIDNGLHPTEDPTPCDCRQEHSAWDKLFIMLENSQMREGMLLQATDDVLRGELQRLRAELGRLAGRTYAPCGAGPPGAGCRQVRGPAGRLPPPPRFVCAKSGHLQEALSEGDTHTPLFLHTRSQSSDTPCEAGKLALKKKGALVSRAISGPRLTFRDVFQPLLPAHSLRLDAESDLLKGQRNSPGVPKAGSVKLAQQWRSEGLRSGNQHGIVRCGTPARPQGFGECGQTGERQFKSDTTCQSPMWHSMNLQTDVGPPNNTLQRCLKERNRRFGASYFLATLGCETAILFPMRSKKIFGSVHPERPMKLESFSACVWVKVTDVLNKTILFSYGTKRNPYEIQLYLSHQSIVFVVGGEGNKLVADAVVSLATWTHLCSTWNSEKGLTSLWVNGELVATAAEMALGHSVPEGGILQIGQEKNGCCVGGGFDETLAFSGRLTGFNIWDRVLSNEEIRETGGAESCHVRGNVVGWGVTEIQPHGGAQYVV</sequence>
<dbReference type="PROSITE" id="PS00289">
    <property type="entry name" value="PTX_1"/>
    <property type="match status" value="1"/>
</dbReference>
<dbReference type="InterPro" id="IPR001759">
    <property type="entry name" value="PTX_dom"/>
</dbReference>
<evidence type="ECO:0000256" key="5">
    <source>
        <dbReference type="ARBA" id="ARBA00023180"/>
    </source>
</evidence>
<dbReference type="SMART" id="SM00159">
    <property type="entry name" value="PTX"/>
    <property type="match status" value="1"/>
</dbReference>
<evidence type="ECO:0000256" key="9">
    <source>
        <dbReference type="ARBA" id="ARBA00077980"/>
    </source>
</evidence>
<dbReference type="AlphaFoldDB" id="A0A3Q0EL03"/>
<accession>A0A3Q0EL03</accession>
<proteinExistence type="predicted"/>
<dbReference type="GO" id="GO:0044793">
    <property type="term" value="P:host-mediated suppression of viral proces"/>
    <property type="evidence" value="ECO:0007669"/>
    <property type="project" value="TreeGrafter"/>
</dbReference>
<dbReference type="GO" id="GO:0001849">
    <property type="term" value="F:complement component C1q complex binding"/>
    <property type="evidence" value="ECO:0007669"/>
    <property type="project" value="TreeGrafter"/>
</dbReference>
<evidence type="ECO:0000259" key="13">
    <source>
        <dbReference type="PROSITE" id="PS51828"/>
    </source>
</evidence>
<dbReference type="InterPro" id="IPR013320">
    <property type="entry name" value="ConA-like_dom_sf"/>
</dbReference>
<evidence type="ECO:0000256" key="11">
    <source>
        <dbReference type="PROSITE-ProRule" id="PRU01172"/>
    </source>
</evidence>
<dbReference type="RefSeq" id="XP_021574990.1">
    <property type="nucleotide sequence ID" value="XM_021719315.1"/>
</dbReference>
<dbReference type="PROSITE" id="PS51828">
    <property type="entry name" value="PTX_2"/>
    <property type="match status" value="1"/>
</dbReference>
<evidence type="ECO:0000313" key="15">
    <source>
        <dbReference type="RefSeq" id="XP_021574990.1"/>
    </source>
</evidence>
<evidence type="ECO:0000256" key="1">
    <source>
        <dbReference type="ARBA" id="ARBA00004613"/>
    </source>
</evidence>
<evidence type="ECO:0000256" key="7">
    <source>
        <dbReference type="ARBA" id="ARBA00064758"/>
    </source>
</evidence>
<dbReference type="Pfam" id="PF00354">
    <property type="entry name" value="Pentaxin"/>
    <property type="match status" value="1"/>
</dbReference>
<dbReference type="FunFam" id="2.60.120.200:FF:000110">
    <property type="entry name" value="pentraxin-related protein PTX3"/>
    <property type="match status" value="1"/>
</dbReference>
<feature type="signal peptide" evidence="12">
    <location>
        <begin position="1"/>
        <end position="17"/>
    </location>
</feature>
<organism evidence="14 15">
    <name type="scientific">Carlito syrichta</name>
    <name type="common">Philippine tarsier</name>
    <name type="synonym">Tarsius syrichta</name>
    <dbReference type="NCBI Taxonomy" id="1868482"/>
    <lineage>
        <taxon>Eukaryota</taxon>
        <taxon>Metazoa</taxon>
        <taxon>Chordata</taxon>
        <taxon>Craniata</taxon>
        <taxon>Vertebrata</taxon>
        <taxon>Euteleostomi</taxon>
        <taxon>Mammalia</taxon>
        <taxon>Eutheria</taxon>
        <taxon>Euarchontoglires</taxon>
        <taxon>Primates</taxon>
        <taxon>Haplorrhini</taxon>
        <taxon>Tarsiiformes</taxon>
        <taxon>Tarsiidae</taxon>
        <taxon>Carlito</taxon>
    </lineage>
</organism>
<dbReference type="Pfam" id="PF26206">
    <property type="entry name" value="PTX3_N"/>
    <property type="match status" value="1"/>
</dbReference>
<name>A0A3Q0EL03_CARSF</name>
<comment type="subcellular location">
    <subcellularLocation>
        <location evidence="1">Secreted</location>
    </subcellularLocation>
</comment>
<evidence type="ECO:0000256" key="3">
    <source>
        <dbReference type="ARBA" id="ARBA00022729"/>
    </source>
</evidence>
<feature type="domain" description="Pentraxin (PTX)" evidence="13">
    <location>
        <begin position="315"/>
        <end position="517"/>
    </location>
</feature>
<gene>
    <name evidence="15" type="primary">PTX3</name>
</gene>
<dbReference type="PANTHER" id="PTHR46943:SF1">
    <property type="entry name" value="PENTRAXIN-RELATED PROTEIN PTX3"/>
    <property type="match status" value="1"/>
</dbReference>
<dbReference type="SUPFAM" id="SSF49899">
    <property type="entry name" value="Concanavalin A-like lectins/glucanases"/>
    <property type="match status" value="1"/>
</dbReference>
<comment type="function">
    <text evidence="6">Plays a role in the regulation of innate resistance to pathogens, inflammatory reactions, possibly clearance of self-components and female fertility.</text>
</comment>
<evidence type="ECO:0000256" key="6">
    <source>
        <dbReference type="ARBA" id="ARBA00057134"/>
    </source>
</evidence>
<feature type="chain" id="PRO_5018004998" description="Pentraxin-related protein PTX3" evidence="12">
    <location>
        <begin position="18"/>
        <end position="517"/>
    </location>
</feature>
<reference evidence="15" key="1">
    <citation type="submission" date="2025-08" db="UniProtKB">
        <authorList>
            <consortium name="RefSeq"/>
        </authorList>
    </citation>
    <scope>IDENTIFICATION</scope>
</reference>
<dbReference type="Proteomes" id="UP000189704">
    <property type="component" value="Unplaced"/>
</dbReference>
<evidence type="ECO:0000256" key="12">
    <source>
        <dbReference type="SAM" id="SignalP"/>
    </source>
</evidence>
<keyword evidence="3 12" id="KW-0732">Signal</keyword>
<dbReference type="InterPro" id="IPR030476">
    <property type="entry name" value="Pentaxin_CS"/>
</dbReference>
<dbReference type="PANTHER" id="PTHR46943">
    <property type="entry name" value="PENTRAXIN-RELATED PROTEIN PTX3"/>
    <property type="match status" value="1"/>
</dbReference>
<evidence type="ECO:0000313" key="14">
    <source>
        <dbReference type="Proteomes" id="UP000189704"/>
    </source>
</evidence>
<dbReference type="KEGG" id="csyr:103274116"/>
<keyword evidence="14" id="KW-1185">Reference proteome</keyword>
<dbReference type="Gene3D" id="2.60.120.200">
    <property type="match status" value="1"/>
</dbReference>